<gene>
    <name evidence="2" type="ORF">DIC66_08295</name>
</gene>
<comment type="caution">
    <text evidence="2">The sequence shown here is derived from an EMBL/GenBank/DDBJ whole genome shotgun (WGS) entry which is preliminary data.</text>
</comment>
<dbReference type="AlphaFoldDB" id="A0A3E1RCP2"/>
<dbReference type="PANTHER" id="PTHR36505:SF1">
    <property type="entry name" value="BLR1072 PROTEIN"/>
    <property type="match status" value="1"/>
</dbReference>
<sequence>MNTIARFSNVPTKATRIIGMGVVTGRGESLGSIKDLVLDQRTGQVSYCVLALRGFMGMRSKLFAIPFSAFAYDISEDEYVLDVSKERLEATPGFDADHWPLFADEQWGGPINSFFNTPPYWNNTADKRPAAKALER</sequence>
<keyword evidence="3" id="KW-1185">Reference proteome</keyword>
<proteinExistence type="predicted"/>
<dbReference type="PANTHER" id="PTHR36505">
    <property type="entry name" value="BLR1072 PROTEIN"/>
    <property type="match status" value="1"/>
</dbReference>
<dbReference type="RefSeq" id="WP_117176021.1">
    <property type="nucleotide sequence ID" value="NZ_QFZK01000004.1"/>
</dbReference>
<evidence type="ECO:0000313" key="2">
    <source>
        <dbReference type="EMBL" id="RFO97135.1"/>
    </source>
</evidence>
<name>A0A3E1RCP2_9BURK</name>
<feature type="domain" description="PRC-barrel" evidence="1">
    <location>
        <begin position="14"/>
        <end position="88"/>
    </location>
</feature>
<dbReference type="InterPro" id="IPR011033">
    <property type="entry name" value="PRC_barrel-like_sf"/>
</dbReference>
<protein>
    <submittedName>
        <fullName evidence="2">Photosystem reaction center subunit H</fullName>
    </submittedName>
</protein>
<evidence type="ECO:0000313" key="3">
    <source>
        <dbReference type="Proteomes" id="UP000260665"/>
    </source>
</evidence>
<dbReference type="Proteomes" id="UP000260665">
    <property type="component" value="Unassembled WGS sequence"/>
</dbReference>
<dbReference type="InterPro" id="IPR027275">
    <property type="entry name" value="PRC-brl_dom"/>
</dbReference>
<dbReference type="SUPFAM" id="SSF50346">
    <property type="entry name" value="PRC-barrel domain"/>
    <property type="match status" value="1"/>
</dbReference>
<dbReference type="Gene3D" id="2.30.30.240">
    <property type="entry name" value="PRC-barrel domain"/>
    <property type="match status" value="1"/>
</dbReference>
<accession>A0A3E1RCP2</accession>
<dbReference type="Pfam" id="PF05239">
    <property type="entry name" value="PRC"/>
    <property type="match status" value="1"/>
</dbReference>
<dbReference type="EMBL" id="QFZK01000004">
    <property type="protein sequence ID" value="RFO97135.1"/>
    <property type="molecule type" value="Genomic_DNA"/>
</dbReference>
<dbReference type="OrthoDB" id="286778at2"/>
<evidence type="ECO:0000259" key="1">
    <source>
        <dbReference type="Pfam" id="PF05239"/>
    </source>
</evidence>
<reference evidence="2 3" key="1">
    <citation type="submission" date="2018-05" db="EMBL/GenBank/DDBJ databases">
        <title>Rhodoferax soyangensis sp.nov., isolated from an oligotrophic freshwater lake.</title>
        <authorList>
            <person name="Park M."/>
        </authorList>
    </citation>
    <scope>NUCLEOTIDE SEQUENCE [LARGE SCALE GENOMIC DNA]</scope>
    <source>
        <strain evidence="2 3">IMCC26218</strain>
    </source>
</reference>
<organism evidence="2 3">
    <name type="scientific">Rhodoferax lacus</name>
    <dbReference type="NCBI Taxonomy" id="2184758"/>
    <lineage>
        <taxon>Bacteria</taxon>
        <taxon>Pseudomonadati</taxon>
        <taxon>Pseudomonadota</taxon>
        <taxon>Betaproteobacteria</taxon>
        <taxon>Burkholderiales</taxon>
        <taxon>Comamonadaceae</taxon>
        <taxon>Rhodoferax</taxon>
    </lineage>
</organism>